<dbReference type="Proteomes" id="UP000199026">
    <property type="component" value="Unassembled WGS sequence"/>
</dbReference>
<keyword evidence="2" id="KW-1185">Reference proteome</keyword>
<organism evidence="1 2">
    <name type="scientific">Lentibacter algarum</name>
    <dbReference type="NCBI Taxonomy" id="576131"/>
    <lineage>
        <taxon>Bacteria</taxon>
        <taxon>Pseudomonadati</taxon>
        <taxon>Pseudomonadota</taxon>
        <taxon>Alphaproteobacteria</taxon>
        <taxon>Rhodobacterales</taxon>
        <taxon>Roseobacteraceae</taxon>
        <taxon>Lentibacter</taxon>
    </lineage>
</organism>
<dbReference type="RefSeq" id="WP_089887586.1">
    <property type="nucleotide sequence ID" value="NZ_CALJFH010000040.1"/>
</dbReference>
<proteinExistence type="predicted"/>
<sequence>MPSQSKLAIFGDSNLGAVRRAFDDGLLSFPGYDVEFWGAAGSEYRNIHYGKGALRPITPEAEKAVLFVNGKGRKHLRTKDFNVFVFYGVRLRLAEFFAAYIDLMLDHERSVSEAALASAAKQFLQERRAVRMAQLMKADGAEEIVFVFAGFPCWGVIDQRAEGRLLADYPRVLEAQPSHRARLWAALERAFEDLGLGFIGQPEEAVVQGMFSDPVYAVEGAAEKEDANHKSPSFAALQLKKRFE</sequence>
<gene>
    <name evidence="1" type="ORF">SAMN05444486_101516</name>
</gene>
<evidence type="ECO:0000313" key="1">
    <source>
        <dbReference type="EMBL" id="SDY16345.1"/>
    </source>
</evidence>
<dbReference type="STRING" id="576131.SAMN05444486_101516"/>
<name>A0A1H3HMA2_9RHOB</name>
<dbReference type="AlphaFoldDB" id="A0A1H3HMA2"/>
<dbReference type="EMBL" id="FNPR01000001">
    <property type="protein sequence ID" value="SDY16345.1"/>
    <property type="molecule type" value="Genomic_DNA"/>
</dbReference>
<evidence type="ECO:0000313" key="2">
    <source>
        <dbReference type="Proteomes" id="UP000199026"/>
    </source>
</evidence>
<protein>
    <recommendedName>
        <fullName evidence="3">SGNH/GDSL hydrolase family protein</fullName>
    </recommendedName>
</protein>
<reference evidence="1 2" key="1">
    <citation type="submission" date="2016-10" db="EMBL/GenBank/DDBJ databases">
        <authorList>
            <person name="de Groot N.N."/>
        </authorList>
    </citation>
    <scope>NUCLEOTIDE SEQUENCE [LARGE SCALE GENOMIC DNA]</scope>
    <source>
        <strain evidence="1 2">DSM 24677</strain>
    </source>
</reference>
<accession>A0A1H3HMA2</accession>
<dbReference type="GeneID" id="78123319"/>
<dbReference type="OrthoDB" id="7687731at2"/>
<evidence type="ECO:0008006" key="3">
    <source>
        <dbReference type="Google" id="ProtNLM"/>
    </source>
</evidence>